<organism evidence="2">
    <name type="scientific">Hyperionvirus sp</name>
    <dbReference type="NCBI Taxonomy" id="2487770"/>
    <lineage>
        <taxon>Viruses</taxon>
        <taxon>Varidnaviria</taxon>
        <taxon>Bamfordvirae</taxon>
        <taxon>Nucleocytoviricota</taxon>
        <taxon>Megaviricetes</taxon>
        <taxon>Imitervirales</taxon>
        <taxon>Mimiviridae</taxon>
        <taxon>Klosneuvirinae</taxon>
    </lineage>
</organism>
<protein>
    <submittedName>
        <fullName evidence="2">Uncharacterized protein</fullName>
    </submittedName>
</protein>
<evidence type="ECO:0000313" key="2">
    <source>
        <dbReference type="EMBL" id="AYV83021.1"/>
    </source>
</evidence>
<name>A0A3G5A9Z7_9VIRU</name>
<feature type="region of interest" description="Disordered" evidence="1">
    <location>
        <begin position="1"/>
        <end position="21"/>
    </location>
</feature>
<reference evidence="2" key="1">
    <citation type="submission" date="2018-10" db="EMBL/GenBank/DDBJ databases">
        <title>Hidden diversity of soil giant viruses.</title>
        <authorList>
            <person name="Schulz F."/>
            <person name="Alteio L."/>
            <person name="Goudeau D."/>
            <person name="Ryan E.M."/>
            <person name="Malmstrom R.R."/>
            <person name="Blanchard J."/>
            <person name="Woyke T."/>
        </authorList>
    </citation>
    <scope>NUCLEOTIDE SEQUENCE</scope>
    <source>
        <strain evidence="2">HYV1</strain>
    </source>
</reference>
<gene>
    <name evidence="2" type="ORF">Hyperionvirus3_167</name>
</gene>
<feature type="compositionally biased region" description="Basic residues" evidence="1">
    <location>
        <begin position="1"/>
        <end position="11"/>
    </location>
</feature>
<sequence>MGGKHSHRTYSRKVESDQSGSDLCDDRLITVKYTEEDQKTYNIRTGRLSLSQCLPIIPTSADRSRIKEEIPKRILNDSEIDPKYLSCIKLPNTDRDILNKWCVLTTTYLIFLSEVSEGIHSIEKVDLKSILVQLGMPCKLKIVLHQENQTIIHADDVHVAFTLCHLATFEHVKIIILYDFINHAPVGHSNCESVHYSECERMFEWVKFAPIHMSPELEQKGCLGYYYEYCELRSAIYSHEIYKDKPASVQFKRVLPYKYIENILSIDNDDIAIIYSSDGISLRLCSIIVYNIRSDKIISTTHDIFSIDTIFSMWCGRSANACEKIKSTIHESFTVTQIIDIICQYV</sequence>
<accession>A0A3G5A9Z7</accession>
<evidence type="ECO:0000256" key="1">
    <source>
        <dbReference type="SAM" id="MobiDB-lite"/>
    </source>
</evidence>
<proteinExistence type="predicted"/>
<dbReference type="EMBL" id="MK072385">
    <property type="protein sequence ID" value="AYV83021.1"/>
    <property type="molecule type" value="Genomic_DNA"/>
</dbReference>